<dbReference type="SUPFAM" id="SSF56655">
    <property type="entry name" value="Carbohydrate phosphatase"/>
    <property type="match status" value="1"/>
</dbReference>
<dbReference type="NCBIfam" id="TIGR00330">
    <property type="entry name" value="glpX"/>
    <property type="match status" value="1"/>
</dbReference>
<gene>
    <name evidence="9" type="primary">glpX</name>
    <name evidence="9" type="ORF">Q5761_02150</name>
</gene>
<proteinExistence type="inferred from homology"/>
<evidence type="ECO:0000256" key="8">
    <source>
        <dbReference type="PIRNR" id="PIRNR004532"/>
    </source>
</evidence>
<dbReference type="Gene3D" id="3.40.190.90">
    <property type="match status" value="1"/>
</dbReference>
<dbReference type="PANTHER" id="PTHR30447:SF0">
    <property type="entry name" value="FRUCTOSE-1,6-BISPHOSPHATASE 1 CLASS 2-RELATED"/>
    <property type="match status" value="1"/>
</dbReference>
<dbReference type="EMBL" id="CP132508">
    <property type="protein sequence ID" value="WPD19493.1"/>
    <property type="molecule type" value="Genomic_DNA"/>
</dbReference>
<organism evidence="9 10">
    <name type="scientific">Thermaerobacter composti</name>
    <dbReference type="NCBI Taxonomy" id="554949"/>
    <lineage>
        <taxon>Bacteria</taxon>
        <taxon>Bacillati</taxon>
        <taxon>Bacillota</taxon>
        <taxon>Clostridia</taxon>
        <taxon>Eubacteriales</taxon>
        <taxon>Clostridiales Family XVII. Incertae Sedis</taxon>
        <taxon>Thermaerobacter</taxon>
    </lineage>
</organism>
<evidence type="ECO:0000256" key="2">
    <source>
        <dbReference type="ARBA" id="ARBA00008989"/>
    </source>
</evidence>
<name>A0ABZ0QR30_9FIRM</name>
<dbReference type="InterPro" id="IPR004464">
    <property type="entry name" value="FBPase_class-2/SBPase"/>
</dbReference>
<dbReference type="Gene3D" id="3.30.540.10">
    <property type="entry name" value="Fructose-1,6-Bisphosphatase, subunit A, domain 1"/>
    <property type="match status" value="1"/>
</dbReference>
<keyword evidence="4 9" id="KW-0378">Hydrolase</keyword>
<evidence type="ECO:0000256" key="4">
    <source>
        <dbReference type="ARBA" id="ARBA00022801"/>
    </source>
</evidence>
<dbReference type="RefSeq" id="WP_318751011.1">
    <property type="nucleotide sequence ID" value="NZ_CP132508.1"/>
</dbReference>
<evidence type="ECO:0000256" key="5">
    <source>
        <dbReference type="ARBA" id="ARBA00023211"/>
    </source>
</evidence>
<evidence type="ECO:0000313" key="10">
    <source>
        <dbReference type="Proteomes" id="UP001304683"/>
    </source>
</evidence>
<comment type="similarity">
    <text evidence="2 8">Belongs to the FBPase class 2 family.</text>
</comment>
<comment type="catalytic activity">
    <reaction evidence="1">
        <text>beta-D-fructose 1,6-bisphosphate + H2O = beta-D-fructose 6-phosphate + phosphate</text>
        <dbReference type="Rhea" id="RHEA:11064"/>
        <dbReference type="ChEBI" id="CHEBI:15377"/>
        <dbReference type="ChEBI" id="CHEBI:32966"/>
        <dbReference type="ChEBI" id="CHEBI:43474"/>
        <dbReference type="ChEBI" id="CHEBI:57634"/>
        <dbReference type="EC" id="3.1.3.11"/>
    </reaction>
</comment>
<keyword evidence="3" id="KW-0479">Metal-binding</keyword>
<protein>
    <recommendedName>
        <fullName evidence="8">Fructose-1,6-bisphosphatase</fullName>
    </recommendedName>
</protein>
<comment type="pathway">
    <text evidence="7">Carbohydrate biosynthesis.</text>
</comment>
<dbReference type="Pfam" id="PF03320">
    <property type="entry name" value="FBPase_glpX"/>
    <property type="match status" value="1"/>
</dbReference>
<keyword evidence="5" id="KW-0464">Manganese</keyword>
<dbReference type="CDD" id="cd01516">
    <property type="entry name" value="FBPase_glpX"/>
    <property type="match status" value="1"/>
</dbReference>
<sequence>MERELTLELVRVTEAAALAAARWMGRGDKEAADGAAVDAMRAVFDTVDIRGTVVIGEGEMDEAPMLYIGEQVGSGQGPAVDVAVDPVEGTNLVAKGLPGAIAVLAVAPRGCLLHAPDMYMEKIAVGPAAAGAIDIQRPIEENLEAVARALGKRVQDVTVILLDRPRHADLVARIRRAGARIRMIADGDVSAAIATALEGTGIDLMVGIGGAPEGVLAAAALYCLGGELQGRLWPEDEEDRERMRAMGIDEARVLRIEDLVRGEDVIFAATGITSGEMLKGVQFTGRGAFTHSVAMRYRTGTVRFVEAWHRLERKPVIGPLVGGAKEAGDAAGGAG</sequence>
<keyword evidence="10" id="KW-1185">Reference proteome</keyword>
<accession>A0ABZ0QR30</accession>
<evidence type="ECO:0000256" key="3">
    <source>
        <dbReference type="ARBA" id="ARBA00022723"/>
    </source>
</evidence>
<evidence type="ECO:0000256" key="7">
    <source>
        <dbReference type="ARBA" id="ARBA00024331"/>
    </source>
</evidence>
<evidence type="ECO:0000313" key="9">
    <source>
        <dbReference type="EMBL" id="WPD19493.1"/>
    </source>
</evidence>
<dbReference type="PANTHER" id="PTHR30447">
    <property type="entry name" value="FRUCTOSE-1,6-BISPHOSPHATASE CLASS 2"/>
    <property type="match status" value="1"/>
</dbReference>
<evidence type="ECO:0000256" key="6">
    <source>
        <dbReference type="ARBA" id="ARBA00023277"/>
    </source>
</evidence>
<dbReference type="GO" id="GO:0042132">
    <property type="term" value="F:fructose 1,6-bisphosphate 1-phosphatase activity"/>
    <property type="evidence" value="ECO:0007669"/>
    <property type="project" value="UniProtKB-EC"/>
</dbReference>
<dbReference type="PIRSF" id="PIRSF004532">
    <property type="entry name" value="GlpX"/>
    <property type="match status" value="1"/>
</dbReference>
<dbReference type="Proteomes" id="UP001304683">
    <property type="component" value="Chromosome"/>
</dbReference>
<keyword evidence="6 8" id="KW-0119">Carbohydrate metabolism</keyword>
<evidence type="ECO:0000256" key="1">
    <source>
        <dbReference type="ARBA" id="ARBA00001273"/>
    </source>
</evidence>
<reference evidence="9 10" key="1">
    <citation type="submission" date="2023-08" db="EMBL/GenBank/DDBJ databases">
        <title>Genome sequence of Thermaerobacter compostii strain Ins1, a spore-forming filamentous bacterium isolated from a deep geothermal reservoir.</title>
        <authorList>
            <person name="Bregnard D."/>
            <person name="Gonzalez D."/>
            <person name="Junier P."/>
        </authorList>
    </citation>
    <scope>NUCLEOTIDE SEQUENCE [LARGE SCALE GENOMIC DNA]</scope>
    <source>
        <strain evidence="9 10">Ins1</strain>
    </source>
</reference>